<keyword evidence="1" id="KW-1133">Transmembrane helix</keyword>
<reference evidence="2 3" key="1">
    <citation type="journal article" date="2020" name="Nature">
        <title>Six reference-quality genomes reveal evolution of bat adaptations.</title>
        <authorList>
            <person name="Jebb D."/>
            <person name="Huang Z."/>
            <person name="Pippel M."/>
            <person name="Hughes G.M."/>
            <person name="Lavrichenko K."/>
            <person name="Devanna P."/>
            <person name="Winkler S."/>
            <person name="Jermiin L.S."/>
            <person name="Skirmuntt E.C."/>
            <person name="Katzourakis A."/>
            <person name="Burkitt-Gray L."/>
            <person name="Ray D.A."/>
            <person name="Sullivan K.A.M."/>
            <person name="Roscito J.G."/>
            <person name="Kirilenko B.M."/>
            <person name="Davalos L.M."/>
            <person name="Corthals A.P."/>
            <person name="Power M.L."/>
            <person name="Jones G."/>
            <person name="Ransome R.D."/>
            <person name="Dechmann D.K.N."/>
            <person name="Locatelli A.G."/>
            <person name="Puechmaille S.J."/>
            <person name="Fedrigo O."/>
            <person name="Jarvis E.D."/>
            <person name="Hiller M."/>
            <person name="Vernes S.C."/>
            <person name="Myers E.W."/>
            <person name="Teeling E.C."/>
        </authorList>
    </citation>
    <scope>NUCLEOTIDE SEQUENCE [LARGE SCALE GENOMIC DNA]</scope>
    <source>
        <strain evidence="2">MRouAeg1</strain>
        <tissue evidence="2">Muscle</tissue>
    </source>
</reference>
<dbReference type="AlphaFoldDB" id="A0A7J8E955"/>
<protein>
    <submittedName>
        <fullName evidence="2">Uncharacterized protein</fullName>
    </submittedName>
</protein>
<accession>A0A7J8E955</accession>
<feature type="transmembrane region" description="Helical" evidence="1">
    <location>
        <begin position="92"/>
        <end position="115"/>
    </location>
</feature>
<sequence>MALVIQGLLCFHTNLIISCSIFLKNADGILMGIALNLYNTLGNKVILTMLILPIQEHRISFYFFVSSSVSFNRVLYFSLYRSFTCFVRFIPRYFIIFVVIAKEIIFSTFSDTLLLEYRNIIDF</sequence>
<keyword evidence="1" id="KW-0812">Transmembrane</keyword>
<comment type="caution">
    <text evidence="2">The sequence shown here is derived from an EMBL/GenBank/DDBJ whole genome shotgun (WGS) entry which is preliminary data.</text>
</comment>
<dbReference type="EMBL" id="JACASE010000010">
    <property type="protein sequence ID" value="KAF6431729.1"/>
    <property type="molecule type" value="Genomic_DNA"/>
</dbReference>
<evidence type="ECO:0000313" key="3">
    <source>
        <dbReference type="Proteomes" id="UP000593571"/>
    </source>
</evidence>
<organism evidence="2 3">
    <name type="scientific">Rousettus aegyptiacus</name>
    <name type="common">Egyptian fruit bat</name>
    <name type="synonym">Pteropus aegyptiacus</name>
    <dbReference type="NCBI Taxonomy" id="9407"/>
    <lineage>
        <taxon>Eukaryota</taxon>
        <taxon>Metazoa</taxon>
        <taxon>Chordata</taxon>
        <taxon>Craniata</taxon>
        <taxon>Vertebrata</taxon>
        <taxon>Euteleostomi</taxon>
        <taxon>Mammalia</taxon>
        <taxon>Eutheria</taxon>
        <taxon>Laurasiatheria</taxon>
        <taxon>Chiroptera</taxon>
        <taxon>Yinpterochiroptera</taxon>
        <taxon>Pteropodoidea</taxon>
        <taxon>Pteropodidae</taxon>
        <taxon>Rousettinae</taxon>
        <taxon>Rousettus</taxon>
    </lineage>
</organism>
<gene>
    <name evidence="2" type="ORF">HJG63_008209</name>
</gene>
<dbReference type="Proteomes" id="UP000593571">
    <property type="component" value="Unassembled WGS sequence"/>
</dbReference>
<proteinExistence type="predicted"/>
<name>A0A7J8E955_ROUAE</name>
<feature type="transmembrane region" description="Helical" evidence="1">
    <location>
        <begin position="28"/>
        <end position="52"/>
    </location>
</feature>
<keyword evidence="1" id="KW-0472">Membrane</keyword>
<evidence type="ECO:0000313" key="2">
    <source>
        <dbReference type="EMBL" id="KAF6431729.1"/>
    </source>
</evidence>
<feature type="transmembrane region" description="Helical" evidence="1">
    <location>
        <begin position="59"/>
        <end position="80"/>
    </location>
</feature>
<keyword evidence="3" id="KW-1185">Reference proteome</keyword>
<evidence type="ECO:0000256" key="1">
    <source>
        <dbReference type="SAM" id="Phobius"/>
    </source>
</evidence>